<protein>
    <recommendedName>
        <fullName evidence="4">SCP domain-containing protein</fullName>
    </recommendedName>
</protein>
<dbReference type="EMBL" id="JAVFWL010000006">
    <property type="protein sequence ID" value="KAK6760208.1"/>
    <property type="molecule type" value="Genomic_DNA"/>
</dbReference>
<organism evidence="2 3">
    <name type="scientific">Necator americanus</name>
    <name type="common">Human hookworm</name>
    <dbReference type="NCBI Taxonomy" id="51031"/>
    <lineage>
        <taxon>Eukaryota</taxon>
        <taxon>Metazoa</taxon>
        <taxon>Ecdysozoa</taxon>
        <taxon>Nematoda</taxon>
        <taxon>Chromadorea</taxon>
        <taxon>Rhabditida</taxon>
        <taxon>Rhabditina</taxon>
        <taxon>Rhabditomorpha</taxon>
        <taxon>Strongyloidea</taxon>
        <taxon>Ancylostomatidae</taxon>
        <taxon>Bunostominae</taxon>
        <taxon>Necator</taxon>
    </lineage>
</organism>
<comment type="caution">
    <text evidence="2">The sequence shown here is derived from an EMBL/GenBank/DDBJ whole genome shotgun (WGS) entry which is preliminary data.</text>
</comment>
<dbReference type="Pfam" id="PF17641">
    <property type="entry name" value="ASPRs"/>
    <property type="match status" value="1"/>
</dbReference>
<dbReference type="Proteomes" id="UP001303046">
    <property type="component" value="Unassembled WGS sequence"/>
</dbReference>
<evidence type="ECO:0000313" key="3">
    <source>
        <dbReference type="Proteomes" id="UP001303046"/>
    </source>
</evidence>
<proteinExistence type="predicted"/>
<keyword evidence="3" id="KW-1185">Reference proteome</keyword>
<gene>
    <name evidence="2" type="primary">Necator_chrX.g21792</name>
    <name evidence="2" type="ORF">RB195_021631</name>
</gene>
<evidence type="ECO:0000256" key="1">
    <source>
        <dbReference type="SAM" id="SignalP"/>
    </source>
</evidence>
<keyword evidence="1" id="KW-0732">Signal</keyword>
<feature type="signal peptide" evidence="1">
    <location>
        <begin position="1"/>
        <end position="22"/>
    </location>
</feature>
<name>A0ABR1EC99_NECAM</name>
<evidence type="ECO:0008006" key="4">
    <source>
        <dbReference type="Google" id="ProtNLM"/>
    </source>
</evidence>
<evidence type="ECO:0000313" key="2">
    <source>
        <dbReference type="EMBL" id="KAK6760208.1"/>
    </source>
</evidence>
<feature type="chain" id="PRO_5046341385" description="SCP domain-containing protein" evidence="1">
    <location>
        <begin position="23"/>
        <end position="326"/>
    </location>
</feature>
<sequence>MSASTVLLFAVIVLFSLLALEGRENEVPNCRRGLLQEERESIFRAVRGTYAYLKYSCLLELSVHTYWRYGIKETPLGCESPFGLCTFSYRLNNTNKSRDEFFADAAQKWRNDTLTCLYGKLEIGCGYSWDIKWNGTKKEDENVTLSDVFSRMSSRLLVLSISQIPEPVRAVVLVLLSLPALKGRVDDDLRCPHELGHQLKEGENRRKLFKAVRAKYAYLTYNCAIEVYACILWDFRFKADPKHLNKTYGLYPLVYHRTETNQTVTEFFKEAADKWRNETLNDWYGHRHMGCDFKMKDTGNHMYHNYTVFCFFTGKPGIRDEKWKVG</sequence>
<reference evidence="2 3" key="1">
    <citation type="submission" date="2023-08" db="EMBL/GenBank/DDBJ databases">
        <title>A Necator americanus chromosomal reference genome.</title>
        <authorList>
            <person name="Ilik V."/>
            <person name="Petrzelkova K.J."/>
            <person name="Pardy F."/>
            <person name="Fuh T."/>
            <person name="Niatou-Singa F.S."/>
            <person name="Gouil Q."/>
            <person name="Baker L."/>
            <person name="Ritchie M.E."/>
            <person name="Jex A.R."/>
            <person name="Gazzola D."/>
            <person name="Li H."/>
            <person name="Toshio Fujiwara R."/>
            <person name="Zhan B."/>
            <person name="Aroian R.V."/>
            <person name="Pafco B."/>
            <person name="Schwarz E.M."/>
        </authorList>
    </citation>
    <scope>NUCLEOTIDE SEQUENCE [LARGE SCALE GENOMIC DNA]</scope>
    <source>
        <strain evidence="2 3">Aroian</strain>
        <tissue evidence="2">Whole animal</tissue>
    </source>
</reference>
<dbReference type="InterPro" id="IPR035109">
    <property type="entry name" value="ASPR"/>
</dbReference>
<accession>A0ABR1EC99</accession>